<evidence type="ECO:0000256" key="3">
    <source>
        <dbReference type="ARBA" id="ARBA00023004"/>
    </source>
</evidence>
<dbReference type="EMBL" id="POSM01000001">
    <property type="protein sequence ID" value="PNI03499.1"/>
    <property type="molecule type" value="Genomic_DNA"/>
</dbReference>
<evidence type="ECO:0000313" key="9">
    <source>
        <dbReference type="EMBL" id="RAS59986.1"/>
    </source>
</evidence>
<protein>
    <submittedName>
        <fullName evidence="8 9">Cytochrome c</fullName>
    </submittedName>
</protein>
<reference evidence="9 12" key="2">
    <citation type="submission" date="2018-06" db="EMBL/GenBank/DDBJ databases">
        <title>Freshwater and sediment microbial communities from various areas in North America, analyzing microbe dynamics in response to fracking.</title>
        <authorList>
            <person name="Lamendella R."/>
        </authorList>
    </citation>
    <scope>NUCLEOTIDE SEQUENCE [LARGE SCALE GENOMIC DNA]</scope>
    <source>
        <strain evidence="9 12">99A</strain>
    </source>
</reference>
<evidence type="ECO:0000313" key="8">
    <source>
        <dbReference type="EMBL" id="PNI05610.1"/>
    </source>
</evidence>
<feature type="chain" id="PRO_5044574883" evidence="5">
    <location>
        <begin position="24"/>
        <end position="172"/>
    </location>
</feature>
<dbReference type="GO" id="GO:0020037">
    <property type="term" value="F:heme binding"/>
    <property type="evidence" value="ECO:0007669"/>
    <property type="project" value="InterPro"/>
</dbReference>
<evidence type="ECO:0000256" key="2">
    <source>
        <dbReference type="ARBA" id="ARBA00022723"/>
    </source>
</evidence>
<keyword evidence="1 4" id="KW-0349">Heme</keyword>
<gene>
    <name evidence="8" type="ORF">C1N32_05785</name>
    <name evidence="7" type="ORF">C1O25_00110</name>
    <name evidence="9" type="ORF">DET48_1249</name>
</gene>
<dbReference type="InterPro" id="IPR009056">
    <property type="entry name" value="Cyt_c-like_dom"/>
</dbReference>
<feature type="signal peptide" evidence="5">
    <location>
        <begin position="1"/>
        <end position="23"/>
    </location>
</feature>
<dbReference type="Proteomes" id="UP000236547">
    <property type="component" value="Unassembled WGS sequence"/>
</dbReference>
<evidence type="ECO:0000256" key="4">
    <source>
        <dbReference type="PROSITE-ProRule" id="PRU00433"/>
    </source>
</evidence>
<evidence type="ECO:0000256" key="5">
    <source>
        <dbReference type="SAM" id="SignalP"/>
    </source>
</evidence>
<dbReference type="OrthoDB" id="6120839at2"/>
<evidence type="ECO:0000256" key="1">
    <source>
        <dbReference type="ARBA" id="ARBA00022617"/>
    </source>
</evidence>
<dbReference type="Pfam" id="PF00034">
    <property type="entry name" value="Cytochrom_C"/>
    <property type="match status" value="1"/>
</dbReference>
<evidence type="ECO:0000259" key="6">
    <source>
        <dbReference type="PROSITE" id="PS51007"/>
    </source>
</evidence>
<proteinExistence type="predicted"/>
<reference evidence="10 11" key="1">
    <citation type="submission" date="2018-01" db="EMBL/GenBank/DDBJ databases">
        <title>Draft genome sequences of six Vibrio diazotrophicus strains isolated from deep-sea sediments of the Baltic Sea.</title>
        <authorList>
            <person name="Castillo D."/>
            <person name="Vandieken V."/>
            <person name="Chiang O."/>
            <person name="Middelboe M."/>
        </authorList>
    </citation>
    <scope>NUCLEOTIDE SEQUENCE [LARGE SCALE GENOMIC DNA]</scope>
    <source>
        <strain evidence="8 10">60.27F</strain>
        <strain evidence="7 11">65.10M</strain>
    </source>
</reference>
<dbReference type="PROSITE" id="PS51007">
    <property type="entry name" value="CYTC"/>
    <property type="match status" value="1"/>
</dbReference>
<dbReference type="RefSeq" id="WP_102965675.1">
    <property type="nucleotide sequence ID" value="NZ_POSK01000003.1"/>
</dbReference>
<dbReference type="PROSITE" id="PS51257">
    <property type="entry name" value="PROKAR_LIPOPROTEIN"/>
    <property type="match status" value="1"/>
</dbReference>
<comment type="caution">
    <text evidence="8">The sequence shown here is derived from an EMBL/GenBank/DDBJ whole genome shotgun (WGS) entry which is preliminary data.</text>
</comment>
<accession>A0A2J8HZ06</accession>
<keyword evidence="3 4" id="KW-0408">Iron</keyword>
<dbReference type="SUPFAM" id="SSF46626">
    <property type="entry name" value="Cytochrome c"/>
    <property type="match status" value="1"/>
</dbReference>
<feature type="domain" description="Cytochrome c" evidence="6">
    <location>
        <begin position="36"/>
        <end position="161"/>
    </location>
</feature>
<sequence>MLPRQTRLGLLLATLMITGCDMAFSHMYSESDKSITYPTNGEQIYFTGRNKDGRLLTNLGGNMHARMHIVACADCHGLQREGGLRMYPTFWVVAPSLTSESLFGDHHDDHDDHQAYTRESLKKAITSGIEPSGEELDPRMPRWVMSEVDLNDLVDYLANDESHHESETEQDH</sequence>
<dbReference type="EMBL" id="QLTR01000024">
    <property type="protein sequence ID" value="RAS59986.1"/>
    <property type="molecule type" value="Genomic_DNA"/>
</dbReference>
<name>A0A2J8HZ06_VIBDI</name>
<keyword evidence="2 4" id="KW-0479">Metal-binding</keyword>
<organism evidence="8 10">
    <name type="scientific">Vibrio diazotrophicus</name>
    <dbReference type="NCBI Taxonomy" id="685"/>
    <lineage>
        <taxon>Bacteria</taxon>
        <taxon>Pseudomonadati</taxon>
        <taxon>Pseudomonadota</taxon>
        <taxon>Gammaproteobacteria</taxon>
        <taxon>Vibrionales</taxon>
        <taxon>Vibrionaceae</taxon>
        <taxon>Vibrio</taxon>
    </lineage>
</organism>
<dbReference type="GO" id="GO:0009055">
    <property type="term" value="F:electron transfer activity"/>
    <property type="evidence" value="ECO:0007669"/>
    <property type="project" value="InterPro"/>
</dbReference>
<dbReference type="AlphaFoldDB" id="A0A2J8HZ06"/>
<dbReference type="Gene3D" id="1.10.760.10">
    <property type="entry name" value="Cytochrome c-like domain"/>
    <property type="match status" value="1"/>
</dbReference>
<dbReference type="Proteomes" id="UP000248729">
    <property type="component" value="Unassembled WGS sequence"/>
</dbReference>
<dbReference type="GO" id="GO:0046872">
    <property type="term" value="F:metal ion binding"/>
    <property type="evidence" value="ECO:0007669"/>
    <property type="project" value="UniProtKB-KW"/>
</dbReference>
<evidence type="ECO:0000313" key="10">
    <source>
        <dbReference type="Proteomes" id="UP000236449"/>
    </source>
</evidence>
<evidence type="ECO:0000313" key="12">
    <source>
        <dbReference type="Proteomes" id="UP000248729"/>
    </source>
</evidence>
<dbReference type="EMBL" id="POSK01000003">
    <property type="protein sequence ID" value="PNI05610.1"/>
    <property type="molecule type" value="Genomic_DNA"/>
</dbReference>
<dbReference type="InterPro" id="IPR036909">
    <property type="entry name" value="Cyt_c-like_dom_sf"/>
</dbReference>
<dbReference type="Proteomes" id="UP000236449">
    <property type="component" value="Unassembled WGS sequence"/>
</dbReference>
<keyword evidence="11" id="KW-1185">Reference proteome</keyword>
<keyword evidence="5" id="KW-0732">Signal</keyword>
<evidence type="ECO:0000313" key="11">
    <source>
        <dbReference type="Proteomes" id="UP000236547"/>
    </source>
</evidence>
<evidence type="ECO:0000313" key="7">
    <source>
        <dbReference type="EMBL" id="PNI03499.1"/>
    </source>
</evidence>